<reference evidence="2" key="1">
    <citation type="submission" date="2022-05" db="EMBL/GenBank/DDBJ databases">
        <authorList>
            <person name="Pankratov T."/>
        </authorList>
    </citation>
    <scope>NUCLEOTIDE SEQUENCE</scope>
    <source>
        <strain evidence="2">BP6-180914</strain>
    </source>
</reference>
<dbReference type="AlphaFoldDB" id="A0AA41Z4M5"/>
<dbReference type="RefSeq" id="WP_282589302.1">
    <property type="nucleotide sequence ID" value="NZ_JAMOIM010000075.1"/>
</dbReference>
<keyword evidence="3" id="KW-1185">Reference proteome</keyword>
<accession>A0AA41Z4M5</accession>
<dbReference type="Proteomes" id="UP001165667">
    <property type="component" value="Unassembled WGS sequence"/>
</dbReference>
<sequence>MRRFGRDRSATSAIEFALVLPVALALLLGGMELGQELAAARKIVRVARAAADLTSQVAQISTSGVTTVLNAAALTIAPLPTAPLGIIVSEITADANGNTTVTWSKASNAVALTAGSTVSVPQGVVPAGTSAILGQAIYAYTPTFGSAFIPSQTLNSKIYMSPRLSATVDLQ</sequence>
<dbReference type="EMBL" id="JAMOIM010000075">
    <property type="protein sequence ID" value="MCW6512926.1"/>
    <property type="molecule type" value="Genomic_DNA"/>
</dbReference>
<comment type="caution">
    <text evidence="2">The sequence shown here is derived from an EMBL/GenBank/DDBJ whole genome shotgun (WGS) entry which is preliminary data.</text>
</comment>
<evidence type="ECO:0000313" key="2">
    <source>
        <dbReference type="EMBL" id="MCW6512926.1"/>
    </source>
</evidence>
<evidence type="ECO:0000313" key="3">
    <source>
        <dbReference type="Proteomes" id="UP001165667"/>
    </source>
</evidence>
<evidence type="ECO:0000259" key="1">
    <source>
        <dbReference type="Pfam" id="PF07811"/>
    </source>
</evidence>
<name>A0AA41Z4M5_9HYPH</name>
<dbReference type="InterPro" id="IPR012495">
    <property type="entry name" value="TadE-like_dom"/>
</dbReference>
<proteinExistence type="predicted"/>
<feature type="domain" description="TadE-like" evidence="1">
    <location>
        <begin position="12"/>
        <end position="51"/>
    </location>
</feature>
<protein>
    <submittedName>
        <fullName evidence="2">Pilus assembly protein</fullName>
    </submittedName>
</protein>
<dbReference type="Pfam" id="PF07811">
    <property type="entry name" value="TadE"/>
    <property type="match status" value="1"/>
</dbReference>
<gene>
    <name evidence="2" type="ORF">M8523_34200</name>
</gene>
<organism evidence="2 3">
    <name type="scientific">Lichenifustis flavocetrariae</name>
    <dbReference type="NCBI Taxonomy" id="2949735"/>
    <lineage>
        <taxon>Bacteria</taxon>
        <taxon>Pseudomonadati</taxon>
        <taxon>Pseudomonadota</taxon>
        <taxon>Alphaproteobacteria</taxon>
        <taxon>Hyphomicrobiales</taxon>
        <taxon>Lichenihabitantaceae</taxon>
        <taxon>Lichenifustis</taxon>
    </lineage>
</organism>